<dbReference type="GO" id="GO:0008237">
    <property type="term" value="F:metallopeptidase activity"/>
    <property type="evidence" value="ECO:0007669"/>
    <property type="project" value="InterPro"/>
</dbReference>
<evidence type="ECO:0000259" key="4">
    <source>
        <dbReference type="PROSITE" id="PS50249"/>
    </source>
</evidence>
<keyword evidence="1" id="KW-0963">Cytoplasm</keyword>
<dbReference type="Pfam" id="PF01398">
    <property type="entry name" value="JAB"/>
    <property type="match status" value="1"/>
</dbReference>
<dbReference type="Pfam" id="PF19445">
    <property type="entry name" value="eIF3h_C"/>
    <property type="match status" value="2"/>
</dbReference>
<evidence type="ECO:0000256" key="2">
    <source>
        <dbReference type="ARBA" id="ARBA00022540"/>
    </source>
</evidence>
<feature type="domain" description="MPN" evidence="4">
    <location>
        <begin position="13"/>
        <end position="152"/>
    </location>
</feature>
<evidence type="ECO:0000256" key="3">
    <source>
        <dbReference type="ARBA" id="ARBA00022917"/>
    </source>
</evidence>
<organism evidence="5 6">
    <name type="scientific">Saccharomycopsis crataegensis</name>
    <dbReference type="NCBI Taxonomy" id="43959"/>
    <lineage>
        <taxon>Eukaryota</taxon>
        <taxon>Fungi</taxon>
        <taxon>Dikarya</taxon>
        <taxon>Ascomycota</taxon>
        <taxon>Saccharomycotina</taxon>
        <taxon>Saccharomycetes</taxon>
        <taxon>Saccharomycopsidaceae</taxon>
        <taxon>Saccharomycopsis</taxon>
    </lineage>
</organism>
<reference evidence="5 6" key="1">
    <citation type="journal article" date="2023" name="Elife">
        <title>Identification of key yeast species and microbe-microbe interactions impacting larval growth of Drosophila in the wild.</title>
        <authorList>
            <person name="Mure A."/>
            <person name="Sugiura Y."/>
            <person name="Maeda R."/>
            <person name="Honda K."/>
            <person name="Sakurai N."/>
            <person name="Takahashi Y."/>
            <person name="Watada M."/>
            <person name="Katoh T."/>
            <person name="Gotoh A."/>
            <person name="Gotoh Y."/>
            <person name="Taniguchi I."/>
            <person name="Nakamura K."/>
            <person name="Hayashi T."/>
            <person name="Katayama T."/>
            <person name="Uemura T."/>
            <person name="Hattori Y."/>
        </authorList>
    </citation>
    <scope>NUCLEOTIDE SEQUENCE [LARGE SCALE GENOMIC DNA]</scope>
    <source>
        <strain evidence="5 6">SC-9</strain>
    </source>
</reference>
<dbReference type="GO" id="GO:0003743">
    <property type="term" value="F:translation initiation factor activity"/>
    <property type="evidence" value="ECO:0007669"/>
    <property type="project" value="UniProtKB-KW"/>
</dbReference>
<dbReference type="Gene3D" id="3.40.140.10">
    <property type="entry name" value="Cytidine Deaminase, domain 2"/>
    <property type="match status" value="1"/>
</dbReference>
<proteinExistence type="predicted"/>
<dbReference type="InterPro" id="IPR050242">
    <property type="entry name" value="JAMM_MPN+_peptidase_M67A"/>
</dbReference>
<dbReference type="GeneID" id="90075152"/>
<name>A0AAV5QRZ9_9ASCO</name>
<keyword evidence="6" id="KW-1185">Reference proteome</keyword>
<accession>A0AAV5QRZ9</accession>
<keyword evidence="2" id="KW-0396">Initiation factor</keyword>
<sequence length="355" mass="40320">MSKEYTAPNTETVQVESSVVLKIVKHASKHFPTPVSGPLLGLDTNQKVLNVSHAFPFPTIGESNEGYSYRIKSNQKYVHDLTEQMKIAGHATQFVGWYQSTTSANFLNHFTIDNLLGAQINNNANSILFVHDASKLKKGILSLRAFRLSENFVKAYLNNGQSNKFTRKILVDNELNYKNFLVELPIQIHNSQLISLFLNDLKLKINEYHLDDLNVNNLIDLNSDEDLAQKENKNTLLENFGPLNLSGLEDSTLIINKLVDSIDDYNYDLNNFNYYQRQLSREMAKVQQWKQKAKQDGKPVDLENDWKSLFKLPTEPSRYDNLLISASIDGFCDDLDLGCVSELAKTFTVKGGFDN</sequence>
<dbReference type="InterPro" id="IPR037518">
    <property type="entry name" value="MPN"/>
</dbReference>
<gene>
    <name evidence="5" type="ORF">DASC09_045020</name>
</gene>
<evidence type="ECO:0000313" key="5">
    <source>
        <dbReference type="EMBL" id="GMM37177.1"/>
    </source>
</evidence>
<comment type="caution">
    <text evidence="5">The sequence shown here is derived from an EMBL/GenBank/DDBJ whole genome shotgun (WGS) entry which is preliminary data.</text>
</comment>
<evidence type="ECO:0000256" key="1">
    <source>
        <dbReference type="ARBA" id="ARBA00022490"/>
    </source>
</evidence>
<dbReference type="GO" id="GO:0005852">
    <property type="term" value="C:eukaryotic translation initiation factor 3 complex"/>
    <property type="evidence" value="ECO:0007669"/>
    <property type="project" value="InterPro"/>
</dbReference>
<dbReference type="Proteomes" id="UP001360560">
    <property type="component" value="Unassembled WGS sequence"/>
</dbReference>
<dbReference type="RefSeq" id="XP_064854173.1">
    <property type="nucleotide sequence ID" value="XM_064998101.1"/>
</dbReference>
<dbReference type="PROSITE" id="PS50249">
    <property type="entry name" value="MPN"/>
    <property type="match status" value="1"/>
</dbReference>
<protein>
    <recommendedName>
        <fullName evidence="4">MPN domain-containing protein</fullName>
    </recommendedName>
</protein>
<dbReference type="InterPro" id="IPR045810">
    <property type="entry name" value="eIF3h_C"/>
</dbReference>
<dbReference type="InterPro" id="IPR000555">
    <property type="entry name" value="JAMM/MPN+_dom"/>
</dbReference>
<keyword evidence="3" id="KW-0648">Protein biosynthesis</keyword>
<dbReference type="AlphaFoldDB" id="A0AAV5QRZ9"/>
<dbReference type="InterPro" id="IPR027524">
    <property type="entry name" value="eIF3h"/>
</dbReference>
<dbReference type="PANTHER" id="PTHR10410">
    <property type="entry name" value="EUKARYOTIC TRANSLATION INITIATION FACTOR 3 -RELATED"/>
    <property type="match status" value="1"/>
</dbReference>
<dbReference type="SMART" id="SM00232">
    <property type="entry name" value="JAB_MPN"/>
    <property type="match status" value="1"/>
</dbReference>
<evidence type="ECO:0000313" key="6">
    <source>
        <dbReference type="Proteomes" id="UP001360560"/>
    </source>
</evidence>
<dbReference type="EMBL" id="BTFZ01000011">
    <property type="protein sequence ID" value="GMM37177.1"/>
    <property type="molecule type" value="Genomic_DNA"/>
</dbReference>
<dbReference type="CDD" id="cd08065">
    <property type="entry name" value="MPN_eIF3h"/>
    <property type="match status" value="1"/>
</dbReference>